<dbReference type="SMART" id="SM00343">
    <property type="entry name" value="ZnF_C2HC"/>
    <property type="match status" value="1"/>
</dbReference>
<reference evidence="4" key="1">
    <citation type="submission" date="2017-07" db="EMBL/GenBank/DDBJ databases">
        <title>Taro Niue Genome Assembly and Annotation.</title>
        <authorList>
            <person name="Atibalentja N."/>
            <person name="Keating K."/>
            <person name="Fields C.J."/>
        </authorList>
    </citation>
    <scope>NUCLEOTIDE SEQUENCE</scope>
    <source>
        <strain evidence="4">Niue_2</strain>
        <tissue evidence="4">Leaf</tissue>
    </source>
</reference>
<dbReference type="PROSITE" id="PS50158">
    <property type="entry name" value="ZF_CCHC"/>
    <property type="match status" value="1"/>
</dbReference>
<keyword evidence="1" id="KW-0862">Zinc</keyword>
<dbReference type="EMBL" id="NMUH01000933">
    <property type="protein sequence ID" value="MQL86869.1"/>
    <property type="molecule type" value="Genomic_DNA"/>
</dbReference>
<name>A0A843V5D8_COLES</name>
<dbReference type="AlphaFoldDB" id="A0A843V5D8"/>
<dbReference type="SUPFAM" id="SSF57756">
    <property type="entry name" value="Retrovirus zinc finger-like domains"/>
    <property type="match status" value="1"/>
</dbReference>
<keyword evidence="1" id="KW-0863">Zinc-finger</keyword>
<sequence>MMQCAVHPKEYSRVSTCSSAKEMWDKLELIYEGTSKLRETKANMLISEYEMFKMKNDETISDMFARFMLIINGLKGLKREYLESDLVRKILQSLPSSWNTKATVIEDSKDLSKIKLDELIGSLMTYEINVKRKETEENPRKAIALKAFNKNFSSSKKDVQQESDDNETSSDSEHDEMAMLTREFKKFLKFRRKGSGNSKSFQKKDFLNKFESNKKSDMIVCYECKKPGHMRGECPELKKKPKKEKFTFKKAKALLATWSDEDEDEDAQASSGDEEIHCLMARSEDSAEYKHKQTSSSQEQENSSKGYLLHSNLLFLTAPKGKRLTSRRRPLSPEAGEGSGVPTERRSKHRDDRLPELIVPPNLQLIKVIGTFTKFLQPRYVDFVSLEDMFHDLQPLFDVQCWTTFCYSDKRYSPTAVMEFYKNLGTSNAGDVYTQVKGTPFKLTPNLLTRAFQIPNSGIDVLINHPAASDYYNLITLQPYDSTKDRMKLNTNSFPPLHRLTHHIFTTIIVPKDGSRELVTEVHKSLFYSFLNGEQVNLPILMINLLRQCFRNSKRSMPYACPITSLLLFIGIHIPKGEMVDLKSRSSFDLTTAHRMGYKLIDGKVTWELKSKEQAVEEEDLEDEESSDEASHAEPMDAQGDDDEDAEDAEDHSHP</sequence>
<evidence type="ECO:0000256" key="2">
    <source>
        <dbReference type="SAM" id="MobiDB-lite"/>
    </source>
</evidence>
<gene>
    <name evidence="4" type="ORF">Taro_019402</name>
</gene>
<dbReference type="GO" id="GO:0003676">
    <property type="term" value="F:nucleic acid binding"/>
    <property type="evidence" value="ECO:0007669"/>
    <property type="project" value="InterPro"/>
</dbReference>
<feature type="compositionally biased region" description="Acidic residues" evidence="2">
    <location>
        <begin position="639"/>
        <end position="655"/>
    </location>
</feature>
<keyword evidence="1" id="KW-0479">Metal-binding</keyword>
<organism evidence="4 5">
    <name type="scientific">Colocasia esculenta</name>
    <name type="common">Wild taro</name>
    <name type="synonym">Arum esculentum</name>
    <dbReference type="NCBI Taxonomy" id="4460"/>
    <lineage>
        <taxon>Eukaryota</taxon>
        <taxon>Viridiplantae</taxon>
        <taxon>Streptophyta</taxon>
        <taxon>Embryophyta</taxon>
        <taxon>Tracheophyta</taxon>
        <taxon>Spermatophyta</taxon>
        <taxon>Magnoliopsida</taxon>
        <taxon>Liliopsida</taxon>
        <taxon>Araceae</taxon>
        <taxon>Aroideae</taxon>
        <taxon>Colocasieae</taxon>
        <taxon>Colocasia</taxon>
    </lineage>
</organism>
<evidence type="ECO:0000313" key="4">
    <source>
        <dbReference type="EMBL" id="MQL86869.1"/>
    </source>
</evidence>
<dbReference type="Gene3D" id="4.10.60.10">
    <property type="entry name" value="Zinc finger, CCHC-type"/>
    <property type="match status" value="1"/>
</dbReference>
<evidence type="ECO:0000259" key="3">
    <source>
        <dbReference type="PROSITE" id="PS50158"/>
    </source>
</evidence>
<feature type="compositionally biased region" description="Acidic residues" evidence="2">
    <location>
        <begin position="616"/>
        <end position="628"/>
    </location>
</feature>
<feature type="compositionally biased region" description="Acidic residues" evidence="2">
    <location>
        <begin position="161"/>
        <end position="170"/>
    </location>
</feature>
<dbReference type="GO" id="GO:0008270">
    <property type="term" value="F:zinc ion binding"/>
    <property type="evidence" value="ECO:0007669"/>
    <property type="project" value="UniProtKB-KW"/>
</dbReference>
<feature type="region of interest" description="Disordered" evidence="2">
    <location>
        <begin position="612"/>
        <end position="655"/>
    </location>
</feature>
<dbReference type="Proteomes" id="UP000652761">
    <property type="component" value="Unassembled WGS sequence"/>
</dbReference>
<feature type="region of interest" description="Disordered" evidence="2">
    <location>
        <begin position="324"/>
        <end position="351"/>
    </location>
</feature>
<accession>A0A843V5D8</accession>
<feature type="domain" description="CCHC-type" evidence="3">
    <location>
        <begin position="221"/>
        <end position="236"/>
    </location>
</feature>
<dbReference type="InterPro" id="IPR001878">
    <property type="entry name" value="Znf_CCHC"/>
</dbReference>
<protein>
    <recommendedName>
        <fullName evidence="3">CCHC-type domain-containing protein</fullName>
    </recommendedName>
</protein>
<dbReference type="PANTHER" id="PTHR34676:SF8">
    <property type="entry name" value="TRANSMEMBRANE PROTEIN"/>
    <property type="match status" value="1"/>
</dbReference>
<keyword evidence="5" id="KW-1185">Reference proteome</keyword>
<feature type="region of interest" description="Disordered" evidence="2">
    <location>
        <begin position="154"/>
        <end position="176"/>
    </location>
</feature>
<dbReference type="Pfam" id="PF20167">
    <property type="entry name" value="Transposase_32"/>
    <property type="match status" value="1"/>
</dbReference>
<dbReference type="InterPro" id="IPR046796">
    <property type="entry name" value="Transposase_32_dom"/>
</dbReference>
<proteinExistence type="predicted"/>
<evidence type="ECO:0000256" key="1">
    <source>
        <dbReference type="PROSITE-ProRule" id="PRU00047"/>
    </source>
</evidence>
<dbReference type="Pfam" id="PF14223">
    <property type="entry name" value="Retrotran_gag_2"/>
    <property type="match status" value="1"/>
</dbReference>
<evidence type="ECO:0000313" key="5">
    <source>
        <dbReference type="Proteomes" id="UP000652761"/>
    </source>
</evidence>
<comment type="caution">
    <text evidence="4">The sequence shown here is derived from an EMBL/GenBank/DDBJ whole genome shotgun (WGS) entry which is preliminary data.</text>
</comment>
<dbReference type="InterPro" id="IPR036875">
    <property type="entry name" value="Znf_CCHC_sf"/>
</dbReference>
<dbReference type="PANTHER" id="PTHR34676">
    <property type="entry name" value="DUF4219 DOMAIN-CONTAINING PROTEIN-RELATED"/>
    <property type="match status" value="1"/>
</dbReference>